<evidence type="ECO:0000313" key="3">
    <source>
        <dbReference type="Proteomes" id="UP000823388"/>
    </source>
</evidence>
<feature type="region of interest" description="Disordered" evidence="1">
    <location>
        <begin position="1"/>
        <end position="93"/>
    </location>
</feature>
<name>A0A8T0XRD0_PANVG</name>
<gene>
    <name evidence="2" type="ORF">PVAP13_1KG001205</name>
</gene>
<dbReference type="AlphaFoldDB" id="A0A8T0XRD0"/>
<organism evidence="2 3">
    <name type="scientific">Panicum virgatum</name>
    <name type="common">Blackwell switchgrass</name>
    <dbReference type="NCBI Taxonomy" id="38727"/>
    <lineage>
        <taxon>Eukaryota</taxon>
        <taxon>Viridiplantae</taxon>
        <taxon>Streptophyta</taxon>
        <taxon>Embryophyta</taxon>
        <taxon>Tracheophyta</taxon>
        <taxon>Spermatophyta</taxon>
        <taxon>Magnoliopsida</taxon>
        <taxon>Liliopsida</taxon>
        <taxon>Poales</taxon>
        <taxon>Poaceae</taxon>
        <taxon>PACMAD clade</taxon>
        <taxon>Panicoideae</taxon>
        <taxon>Panicodae</taxon>
        <taxon>Paniceae</taxon>
        <taxon>Panicinae</taxon>
        <taxon>Panicum</taxon>
        <taxon>Panicum sect. Hiantes</taxon>
    </lineage>
</organism>
<keyword evidence="3" id="KW-1185">Reference proteome</keyword>
<feature type="compositionally biased region" description="Basic and acidic residues" evidence="1">
    <location>
        <begin position="21"/>
        <end position="30"/>
    </location>
</feature>
<feature type="compositionally biased region" description="Basic and acidic residues" evidence="1">
    <location>
        <begin position="169"/>
        <end position="181"/>
    </location>
</feature>
<feature type="region of interest" description="Disordered" evidence="1">
    <location>
        <begin position="156"/>
        <end position="196"/>
    </location>
</feature>
<dbReference type="Proteomes" id="UP000823388">
    <property type="component" value="Chromosome 1K"/>
</dbReference>
<feature type="compositionally biased region" description="Low complexity" evidence="1">
    <location>
        <begin position="47"/>
        <end position="56"/>
    </location>
</feature>
<comment type="caution">
    <text evidence="2">The sequence shown here is derived from an EMBL/GenBank/DDBJ whole genome shotgun (WGS) entry which is preliminary data.</text>
</comment>
<dbReference type="EMBL" id="CM029037">
    <property type="protein sequence ID" value="KAG2657999.1"/>
    <property type="molecule type" value="Genomic_DNA"/>
</dbReference>
<accession>A0A8T0XRD0</accession>
<sequence length="196" mass="21399">MHCAHDGTGRRPLRRRSSLRRPPDSREPSRAQHPRRWPPLPARSPHRSAPARAAASPAPPLPTWTRHARRCCPRRPACRNSLPRGRSRALAAAQAAAAASSGSQHACAPPQPLPPLACVPTARARERRSWTRWGTGRLVSRPSVVVLDRLRVAPPSSFAALESSPAPEGSRHDLREHDPEWSLKPPGSLVCGGPQR</sequence>
<protein>
    <submittedName>
        <fullName evidence="2">Uncharacterized protein</fullName>
    </submittedName>
</protein>
<feature type="compositionally biased region" description="Basic residues" evidence="1">
    <location>
        <begin position="66"/>
        <end position="77"/>
    </location>
</feature>
<evidence type="ECO:0000313" key="2">
    <source>
        <dbReference type="EMBL" id="KAG2657999.1"/>
    </source>
</evidence>
<reference evidence="2" key="1">
    <citation type="submission" date="2020-05" db="EMBL/GenBank/DDBJ databases">
        <title>WGS assembly of Panicum virgatum.</title>
        <authorList>
            <person name="Lovell J.T."/>
            <person name="Jenkins J."/>
            <person name="Shu S."/>
            <person name="Juenger T.E."/>
            <person name="Schmutz J."/>
        </authorList>
    </citation>
    <scope>NUCLEOTIDE SEQUENCE</scope>
    <source>
        <strain evidence="2">AP13</strain>
    </source>
</reference>
<evidence type="ECO:0000256" key="1">
    <source>
        <dbReference type="SAM" id="MobiDB-lite"/>
    </source>
</evidence>
<proteinExistence type="predicted"/>